<proteinExistence type="predicted"/>
<name>A0A9P6FKN2_9FUNG</name>
<evidence type="ECO:0000313" key="2">
    <source>
        <dbReference type="EMBL" id="KAF9557653.1"/>
    </source>
</evidence>
<feature type="compositionally biased region" description="Polar residues" evidence="1">
    <location>
        <begin position="1"/>
        <end position="11"/>
    </location>
</feature>
<protein>
    <submittedName>
        <fullName evidence="2">Uncharacterized protein</fullName>
    </submittedName>
</protein>
<reference evidence="2" key="1">
    <citation type="journal article" date="2020" name="Fungal Divers.">
        <title>Resolving the Mortierellaceae phylogeny through synthesis of multi-gene phylogenetics and phylogenomics.</title>
        <authorList>
            <person name="Vandepol N."/>
            <person name="Liber J."/>
            <person name="Desiro A."/>
            <person name="Na H."/>
            <person name="Kennedy M."/>
            <person name="Barry K."/>
            <person name="Grigoriev I.V."/>
            <person name="Miller A.N."/>
            <person name="O'Donnell K."/>
            <person name="Stajich J.E."/>
            <person name="Bonito G."/>
        </authorList>
    </citation>
    <scope>NUCLEOTIDE SEQUENCE</scope>
    <source>
        <strain evidence="2">KOD1015</strain>
    </source>
</reference>
<feature type="non-terminal residue" evidence="2">
    <location>
        <position position="237"/>
    </location>
</feature>
<evidence type="ECO:0000313" key="3">
    <source>
        <dbReference type="Proteomes" id="UP000780801"/>
    </source>
</evidence>
<dbReference type="AlphaFoldDB" id="A0A9P6FKN2"/>
<accession>A0A9P6FKN2</accession>
<dbReference type="Proteomes" id="UP000780801">
    <property type="component" value="Unassembled WGS sequence"/>
</dbReference>
<evidence type="ECO:0000256" key="1">
    <source>
        <dbReference type="SAM" id="MobiDB-lite"/>
    </source>
</evidence>
<gene>
    <name evidence="2" type="ORF">BGW38_009146</name>
</gene>
<sequence>ESVQGVSPSKPKTSRVSREATYRQERIAQAAAGRIDLKIQERKPQPSVEAFVAAGHASDFKQSPDDDQSTLCDHVVSALKEDIEDTLTQISRVYTDLGQIFIYATEHYITKIMAEHSDIEHYEQRKRAFQAVLRIATTFEVDFGGAAQRVLERVRKLLDGTVHMHVIEEVGRRTSDAIRTQAQHFIMTPKSQVMDQAPEWANTIGKPMLDAIDKKDNSERDDLLSINWLLNTVLPED</sequence>
<keyword evidence="3" id="KW-1185">Reference proteome</keyword>
<comment type="caution">
    <text evidence="2">The sequence shown here is derived from an EMBL/GenBank/DDBJ whole genome shotgun (WGS) entry which is preliminary data.</text>
</comment>
<dbReference type="EMBL" id="JAABOA010006596">
    <property type="protein sequence ID" value="KAF9557653.1"/>
    <property type="molecule type" value="Genomic_DNA"/>
</dbReference>
<feature type="region of interest" description="Disordered" evidence="1">
    <location>
        <begin position="1"/>
        <end position="22"/>
    </location>
</feature>
<feature type="non-terminal residue" evidence="2">
    <location>
        <position position="1"/>
    </location>
</feature>
<organism evidence="2 3">
    <name type="scientific">Lunasporangiospora selenospora</name>
    <dbReference type="NCBI Taxonomy" id="979761"/>
    <lineage>
        <taxon>Eukaryota</taxon>
        <taxon>Fungi</taxon>
        <taxon>Fungi incertae sedis</taxon>
        <taxon>Mucoromycota</taxon>
        <taxon>Mortierellomycotina</taxon>
        <taxon>Mortierellomycetes</taxon>
        <taxon>Mortierellales</taxon>
        <taxon>Mortierellaceae</taxon>
        <taxon>Lunasporangiospora</taxon>
    </lineage>
</organism>